<evidence type="ECO:0000256" key="3">
    <source>
        <dbReference type="SAM" id="SignalP"/>
    </source>
</evidence>
<feature type="region of interest" description="Disordered" evidence="2">
    <location>
        <begin position="109"/>
        <end position="134"/>
    </location>
</feature>
<evidence type="ECO:0000256" key="1">
    <source>
        <dbReference type="ARBA" id="ARBA00022729"/>
    </source>
</evidence>
<keyword evidence="1 3" id="KW-0732">Signal</keyword>
<proteinExistence type="predicted"/>
<protein>
    <submittedName>
        <fullName evidence="5">Ser-Thr-rich glycosyl-phosphatidyl-inositol-anchored membrane family-domain-containing protein</fullName>
    </submittedName>
</protein>
<feature type="region of interest" description="Disordered" evidence="2">
    <location>
        <begin position="150"/>
        <end position="211"/>
    </location>
</feature>
<feature type="chain" id="PRO_5040228146" evidence="3">
    <location>
        <begin position="19"/>
        <end position="233"/>
    </location>
</feature>
<dbReference type="PANTHER" id="PTHR40633:SF1">
    <property type="entry name" value="GPI ANCHORED SERINE-THREONINE RICH PROTEIN (AFU_ORTHOLOGUE AFUA_1G03630)"/>
    <property type="match status" value="1"/>
</dbReference>
<keyword evidence="6" id="KW-1185">Reference proteome</keyword>
<dbReference type="PANTHER" id="PTHR40633">
    <property type="entry name" value="MATRIX PROTEIN, PUTATIVE (AFU_ORTHOLOGUE AFUA_8G05410)-RELATED"/>
    <property type="match status" value="1"/>
</dbReference>
<name>A0A9P7YDG2_9HELO</name>
<evidence type="ECO:0000256" key="2">
    <source>
        <dbReference type="SAM" id="MobiDB-lite"/>
    </source>
</evidence>
<dbReference type="InterPro" id="IPR052982">
    <property type="entry name" value="SRP1/TIP1-like"/>
</dbReference>
<dbReference type="InterPro" id="IPR018466">
    <property type="entry name" value="Kre9/Knh1-like_N"/>
</dbReference>
<evidence type="ECO:0000313" key="5">
    <source>
        <dbReference type="EMBL" id="KAG9231182.1"/>
    </source>
</evidence>
<dbReference type="Pfam" id="PF10342">
    <property type="entry name" value="Kre9_KNH"/>
    <property type="match status" value="1"/>
</dbReference>
<dbReference type="Proteomes" id="UP000824998">
    <property type="component" value="Unassembled WGS sequence"/>
</dbReference>
<dbReference type="EMBL" id="MU251619">
    <property type="protein sequence ID" value="KAG9231182.1"/>
    <property type="molecule type" value="Genomic_DNA"/>
</dbReference>
<dbReference type="AlphaFoldDB" id="A0A9P7YDG2"/>
<feature type="domain" description="Yeast cell wall synthesis Kre9/Knh1-like N-terminal" evidence="4">
    <location>
        <begin position="29"/>
        <end position="104"/>
    </location>
</feature>
<accession>A0A9P7YDG2</accession>
<dbReference type="OrthoDB" id="5589325at2759"/>
<organism evidence="5 6">
    <name type="scientific">Amylocarpus encephaloides</name>
    <dbReference type="NCBI Taxonomy" id="45428"/>
    <lineage>
        <taxon>Eukaryota</taxon>
        <taxon>Fungi</taxon>
        <taxon>Dikarya</taxon>
        <taxon>Ascomycota</taxon>
        <taxon>Pezizomycotina</taxon>
        <taxon>Leotiomycetes</taxon>
        <taxon>Helotiales</taxon>
        <taxon>Helotiales incertae sedis</taxon>
        <taxon>Amylocarpus</taxon>
    </lineage>
</organism>
<evidence type="ECO:0000313" key="6">
    <source>
        <dbReference type="Proteomes" id="UP000824998"/>
    </source>
</evidence>
<sequence length="233" mass="22202">MQYSSILLAAVAAGVANAVAFTNSAFNGITAGQPIDLTWGNATGPVTITLKNGASTDLQTVSTITSGQTGTSFTWNVPATLASDTYALEISDSAGPNYSPQFELIGGSASSSSAASSSSTASASSSASSSSDSSSVSSITLITSVSSSTASSANTTTTAESTSATSASNSTTTGGSSSGASSTGASPTGSQTSSGASPTGSSSGVPNSNSGAGSLASPLALVFLTFAAIFSLN</sequence>
<gene>
    <name evidence="5" type="ORF">BJ875DRAFT_470299</name>
</gene>
<feature type="signal peptide" evidence="3">
    <location>
        <begin position="1"/>
        <end position="18"/>
    </location>
</feature>
<comment type="caution">
    <text evidence="5">The sequence shown here is derived from an EMBL/GenBank/DDBJ whole genome shotgun (WGS) entry which is preliminary data.</text>
</comment>
<reference evidence="5" key="1">
    <citation type="journal article" date="2021" name="IMA Fungus">
        <title>Genomic characterization of three marine fungi, including Emericellopsis atlantica sp. nov. with signatures of a generalist lifestyle and marine biomass degradation.</title>
        <authorList>
            <person name="Hagestad O.C."/>
            <person name="Hou L."/>
            <person name="Andersen J.H."/>
            <person name="Hansen E.H."/>
            <person name="Altermark B."/>
            <person name="Li C."/>
            <person name="Kuhnert E."/>
            <person name="Cox R.J."/>
            <person name="Crous P.W."/>
            <person name="Spatafora J.W."/>
            <person name="Lail K."/>
            <person name="Amirebrahimi M."/>
            <person name="Lipzen A."/>
            <person name="Pangilinan J."/>
            <person name="Andreopoulos W."/>
            <person name="Hayes R.D."/>
            <person name="Ng V."/>
            <person name="Grigoriev I.V."/>
            <person name="Jackson S.A."/>
            <person name="Sutton T.D.S."/>
            <person name="Dobson A.D.W."/>
            <person name="Rama T."/>
        </authorList>
    </citation>
    <scope>NUCLEOTIDE SEQUENCE</scope>
    <source>
        <strain evidence="5">TRa018bII</strain>
    </source>
</reference>
<evidence type="ECO:0000259" key="4">
    <source>
        <dbReference type="Pfam" id="PF10342"/>
    </source>
</evidence>